<reference evidence="1 2" key="1">
    <citation type="submission" date="2024-06" db="EMBL/GenBank/DDBJ databases">
        <title>Genomic Encyclopedia of Type Strains, Phase IV (KMG-IV): sequencing the most valuable type-strain genomes for metagenomic binning, comparative biology and taxonomic classification.</title>
        <authorList>
            <person name="Goeker M."/>
        </authorList>
    </citation>
    <scope>NUCLEOTIDE SEQUENCE [LARGE SCALE GENOMIC DNA]</scope>
    <source>
        <strain evidence="1 2">DSM 23649</strain>
    </source>
</reference>
<accession>A0ABV2HIW5</accession>
<evidence type="ECO:0000313" key="1">
    <source>
        <dbReference type="EMBL" id="MET3590488.1"/>
    </source>
</evidence>
<feature type="non-terminal residue" evidence="1">
    <location>
        <position position="1"/>
    </location>
</feature>
<evidence type="ECO:0000313" key="2">
    <source>
        <dbReference type="Proteomes" id="UP001549086"/>
    </source>
</evidence>
<name>A0ABV2HIW5_9HYPH</name>
<proteinExistence type="predicted"/>
<organism evidence="1 2">
    <name type="scientific">Bartonella silvatica</name>
    <dbReference type="NCBI Taxonomy" id="357760"/>
    <lineage>
        <taxon>Bacteria</taxon>
        <taxon>Pseudomonadati</taxon>
        <taxon>Pseudomonadota</taxon>
        <taxon>Alphaproteobacteria</taxon>
        <taxon>Hyphomicrobiales</taxon>
        <taxon>Bartonellaceae</taxon>
        <taxon>Bartonella</taxon>
    </lineage>
</organism>
<protein>
    <submittedName>
        <fullName evidence="1">Uncharacterized protein</fullName>
    </submittedName>
</protein>
<keyword evidence="2" id="KW-1185">Reference proteome</keyword>
<gene>
    <name evidence="1" type="ORF">ABID23_001604</name>
</gene>
<sequence length="25" mass="2919">KLNSGMALIMVLMQDFKETTYKKDL</sequence>
<dbReference type="EMBL" id="JBEPLI010000039">
    <property type="protein sequence ID" value="MET3590488.1"/>
    <property type="molecule type" value="Genomic_DNA"/>
</dbReference>
<dbReference type="Proteomes" id="UP001549086">
    <property type="component" value="Unassembled WGS sequence"/>
</dbReference>
<comment type="caution">
    <text evidence="1">The sequence shown here is derived from an EMBL/GenBank/DDBJ whole genome shotgun (WGS) entry which is preliminary data.</text>
</comment>